<evidence type="ECO:0000256" key="1">
    <source>
        <dbReference type="SAM" id="Phobius"/>
    </source>
</evidence>
<proteinExistence type="predicted"/>
<feature type="transmembrane region" description="Helical" evidence="1">
    <location>
        <begin position="77"/>
        <end position="96"/>
    </location>
</feature>
<dbReference type="Proteomes" id="UP000290365">
    <property type="component" value="Chromosome"/>
</dbReference>
<accession>A0A4P6JTU5</accession>
<feature type="transmembrane region" description="Helical" evidence="1">
    <location>
        <begin position="164"/>
        <end position="184"/>
    </location>
</feature>
<feature type="transmembrane region" description="Helical" evidence="1">
    <location>
        <begin position="102"/>
        <end position="123"/>
    </location>
</feature>
<keyword evidence="1" id="KW-0812">Transmembrane</keyword>
<keyword evidence="1" id="KW-1133">Transmembrane helix</keyword>
<dbReference type="NCBIfam" id="NF041646">
    <property type="entry name" value="VC0807_fam"/>
    <property type="match status" value="1"/>
</dbReference>
<feature type="transmembrane region" description="Helical" evidence="1">
    <location>
        <begin position="190"/>
        <end position="211"/>
    </location>
</feature>
<sequence>MANSSPLNADASKKARMISSTLGIGYSILINGALPFIIYSLLTSYTRMPEIWALLLSGVPPIIDSIVGVIRKRRIDLIAGIVLAGIAISLFLMLLGGSPRLYLVRESFFTGAFGLAYLVSLLFPRPLGFFFARHFATGNVPEKVAWFNSLWQYRGFRISMRVSTIVWGLAFVLEAIIRTALAFILSVQEFLLISPFVFYGTMGLVIVWTMLYSRKGNKRAQALMAQREETSATPVVEEKGA</sequence>
<dbReference type="RefSeq" id="WP_129890072.1">
    <property type="nucleotide sequence ID" value="NZ_CP035758.1"/>
</dbReference>
<evidence type="ECO:0008006" key="4">
    <source>
        <dbReference type="Google" id="ProtNLM"/>
    </source>
</evidence>
<evidence type="ECO:0000313" key="3">
    <source>
        <dbReference type="Proteomes" id="UP000290365"/>
    </source>
</evidence>
<keyword evidence="1" id="KW-0472">Membrane</keyword>
<protein>
    <recommendedName>
        <fullName evidence="4">DUF3159 domain-containing protein</fullName>
    </recommendedName>
</protein>
<feature type="transmembrane region" description="Helical" evidence="1">
    <location>
        <begin position="21"/>
        <end position="39"/>
    </location>
</feature>
<evidence type="ECO:0000313" key="2">
    <source>
        <dbReference type="EMBL" id="QBD79019.1"/>
    </source>
</evidence>
<organism evidence="2 3">
    <name type="scientific">Ktedonosporobacter rubrisoli</name>
    <dbReference type="NCBI Taxonomy" id="2509675"/>
    <lineage>
        <taxon>Bacteria</taxon>
        <taxon>Bacillati</taxon>
        <taxon>Chloroflexota</taxon>
        <taxon>Ktedonobacteria</taxon>
        <taxon>Ktedonobacterales</taxon>
        <taxon>Ktedonosporobacteraceae</taxon>
        <taxon>Ktedonosporobacter</taxon>
    </lineage>
</organism>
<feature type="transmembrane region" description="Helical" evidence="1">
    <location>
        <begin position="51"/>
        <end position="70"/>
    </location>
</feature>
<reference evidence="2 3" key="1">
    <citation type="submission" date="2019-01" db="EMBL/GenBank/DDBJ databases">
        <title>Ktedonosporobacter rubrisoli SCAWS-G2.</title>
        <authorList>
            <person name="Huang Y."/>
            <person name="Yan B."/>
        </authorList>
    </citation>
    <scope>NUCLEOTIDE SEQUENCE [LARGE SCALE GENOMIC DNA]</scope>
    <source>
        <strain evidence="2 3">SCAWS-G2</strain>
    </source>
</reference>
<dbReference type="AlphaFoldDB" id="A0A4P6JTU5"/>
<dbReference type="EMBL" id="CP035758">
    <property type="protein sequence ID" value="QBD79019.1"/>
    <property type="molecule type" value="Genomic_DNA"/>
</dbReference>
<name>A0A4P6JTU5_KTERU</name>
<keyword evidence="3" id="KW-1185">Reference proteome</keyword>
<gene>
    <name evidence="2" type="ORF">EPA93_24755</name>
</gene>
<dbReference type="OrthoDB" id="160350at2"/>
<dbReference type="KEGG" id="kbs:EPA93_24755"/>